<organism evidence="1 2">
    <name type="scientific">Parelaphostrongylus tenuis</name>
    <name type="common">Meningeal worm</name>
    <dbReference type="NCBI Taxonomy" id="148309"/>
    <lineage>
        <taxon>Eukaryota</taxon>
        <taxon>Metazoa</taxon>
        <taxon>Ecdysozoa</taxon>
        <taxon>Nematoda</taxon>
        <taxon>Chromadorea</taxon>
        <taxon>Rhabditida</taxon>
        <taxon>Rhabditina</taxon>
        <taxon>Rhabditomorpha</taxon>
        <taxon>Strongyloidea</taxon>
        <taxon>Metastrongylidae</taxon>
        <taxon>Parelaphostrongylus</taxon>
    </lineage>
</organism>
<dbReference type="AlphaFoldDB" id="A0AAD5QKV2"/>
<evidence type="ECO:0000313" key="2">
    <source>
        <dbReference type="Proteomes" id="UP001196413"/>
    </source>
</evidence>
<name>A0AAD5QKV2_PARTN</name>
<reference evidence="1" key="1">
    <citation type="submission" date="2021-06" db="EMBL/GenBank/DDBJ databases">
        <title>Parelaphostrongylus tenuis whole genome reference sequence.</title>
        <authorList>
            <person name="Garwood T.J."/>
            <person name="Larsen P.A."/>
            <person name="Fountain-Jones N.M."/>
            <person name="Garbe J.R."/>
            <person name="Macchietto M.G."/>
            <person name="Kania S.A."/>
            <person name="Gerhold R.W."/>
            <person name="Richards J.E."/>
            <person name="Wolf T.M."/>
        </authorList>
    </citation>
    <scope>NUCLEOTIDE SEQUENCE</scope>
    <source>
        <strain evidence="1">MNPRO001-30</strain>
        <tissue evidence="1">Meninges</tissue>
    </source>
</reference>
<dbReference type="EMBL" id="JAHQIW010001438">
    <property type="protein sequence ID" value="KAJ1352525.1"/>
    <property type="molecule type" value="Genomic_DNA"/>
</dbReference>
<comment type="caution">
    <text evidence="1">The sequence shown here is derived from an EMBL/GenBank/DDBJ whole genome shotgun (WGS) entry which is preliminary data.</text>
</comment>
<protein>
    <submittedName>
        <fullName evidence="1">Uncharacterized protein</fullName>
    </submittedName>
</protein>
<keyword evidence="2" id="KW-1185">Reference proteome</keyword>
<dbReference type="Proteomes" id="UP001196413">
    <property type="component" value="Unassembled WGS sequence"/>
</dbReference>
<evidence type="ECO:0000313" key="1">
    <source>
        <dbReference type="EMBL" id="KAJ1352525.1"/>
    </source>
</evidence>
<proteinExistence type="predicted"/>
<sequence>MFCTAAGVSTRREQKEESLNLTRKIAVSNGYETVAHQNRFRKKFKCSSNKSTVNNSWNEHRSIAVHPKFSIGQHLHAWHGMLHCATSFSTKWRSLIVTGPLCSCPMDITLEPFGNVTDFSTGPTFALLEKENEQLKKNGKGFIEGAAVEVHHQNGSSLDEMETEEIHAVAYITSDDQSFRYRSVQTNMI</sequence>
<accession>A0AAD5QKV2</accession>
<gene>
    <name evidence="1" type="ORF">KIN20_008894</name>
</gene>